<organism evidence="1">
    <name type="scientific">marine sediment metagenome</name>
    <dbReference type="NCBI Taxonomy" id="412755"/>
    <lineage>
        <taxon>unclassified sequences</taxon>
        <taxon>metagenomes</taxon>
        <taxon>ecological metagenomes</taxon>
    </lineage>
</organism>
<protein>
    <submittedName>
        <fullName evidence="1">Uncharacterized protein</fullName>
    </submittedName>
</protein>
<accession>X1MIB4</accession>
<proteinExistence type="predicted"/>
<sequence>ADYNQLGHFISRLERSADFNRIDSLSISSQESSVEYRAQLVISRISLLKKEQDE</sequence>
<feature type="non-terminal residue" evidence="1">
    <location>
        <position position="1"/>
    </location>
</feature>
<dbReference type="EMBL" id="BARV01014305">
    <property type="protein sequence ID" value="GAI30993.1"/>
    <property type="molecule type" value="Genomic_DNA"/>
</dbReference>
<name>X1MIB4_9ZZZZ</name>
<dbReference type="AlphaFoldDB" id="X1MIB4"/>
<reference evidence="1" key="1">
    <citation type="journal article" date="2014" name="Front. Microbiol.">
        <title>High frequency of phylogenetically diverse reductive dehalogenase-homologous genes in deep subseafloor sedimentary metagenomes.</title>
        <authorList>
            <person name="Kawai M."/>
            <person name="Futagami T."/>
            <person name="Toyoda A."/>
            <person name="Takaki Y."/>
            <person name="Nishi S."/>
            <person name="Hori S."/>
            <person name="Arai W."/>
            <person name="Tsubouchi T."/>
            <person name="Morono Y."/>
            <person name="Uchiyama I."/>
            <person name="Ito T."/>
            <person name="Fujiyama A."/>
            <person name="Inagaki F."/>
            <person name="Takami H."/>
        </authorList>
    </citation>
    <scope>NUCLEOTIDE SEQUENCE</scope>
    <source>
        <strain evidence="1">Expedition CK06-06</strain>
    </source>
</reference>
<comment type="caution">
    <text evidence="1">The sequence shown here is derived from an EMBL/GenBank/DDBJ whole genome shotgun (WGS) entry which is preliminary data.</text>
</comment>
<evidence type="ECO:0000313" key="1">
    <source>
        <dbReference type="EMBL" id="GAI30993.1"/>
    </source>
</evidence>
<gene>
    <name evidence="1" type="ORF">S06H3_25093</name>
</gene>